<protein>
    <submittedName>
        <fullName evidence="1">Class I SAM-dependent methyltransferase</fullName>
    </submittedName>
</protein>
<name>A0A7S9D311_9BRAD</name>
<dbReference type="Pfam" id="PF13489">
    <property type="entry name" value="Methyltransf_23"/>
    <property type="match status" value="1"/>
</dbReference>
<dbReference type="CDD" id="cd02440">
    <property type="entry name" value="AdoMet_MTases"/>
    <property type="match status" value="1"/>
</dbReference>
<organism evidence="1 2">
    <name type="scientific">Bradyrhizobium commune</name>
    <dbReference type="NCBI Taxonomy" id="83627"/>
    <lineage>
        <taxon>Bacteria</taxon>
        <taxon>Pseudomonadati</taxon>
        <taxon>Pseudomonadota</taxon>
        <taxon>Alphaproteobacteria</taxon>
        <taxon>Hyphomicrobiales</taxon>
        <taxon>Nitrobacteraceae</taxon>
        <taxon>Bradyrhizobium</taxon>
    </lineage>
</organism>
<dbReference type="PANTHER" id="PTHR43861">
    <property type="entry name" value="TRANS-ACONITATE 2-METHYLTRANSFERASE-RELATED"/>
    <property type="match status" value="1"/>
</dbReference>
<dbReference type="Gene3D" id="3.40.50.150">
    <property type="entry name" value="Vaccinia Virus protein VP39"/>
    <property type="match status" value="1"/>
</dbReference>
<keyword evidence="1" id="KW-0808">Transferase</keyword>
<dbReference type="GO" id="GO:0032259">
    <property type="term" value="P:methylation"/>
    <property type="evidence" value="ECO:0007669"/>
    <property type="project" value="UniProtKB-KW"/>
</dbReference>
<dbReference type="SUPFAM" id="SSF53335">
    <property type="entry name" value="S-adenosyl-L-methionine-dependent methyltransferases"/>
    <property type="match status" value="1"/>
</dbReference>
<reference evidence="1 2" key="1">
    <citation type="submission" date="2020-09" db="EMBL/GenBank/DDBJ databases">
        <title>Complete genomes of bradyrhizobia occurring on native shrubby legumes in Australia.</title>
        <authorList>
            <person name="Lafay B."/>
        </authorList>
    </citation>
    <scope>NUCLEOTIDE SEQUENCE [LARGE SCALE GENOMIC DNA]</scope>
    <source>
        <strain evidence="1 2">BDV5040</strain>
    </source>
</reference>
<dbReference type="InterPro" id="IPR029063">
    <property type="entry name" value="SAM-dependent_MTases_sf"/>
</dbReference>
<dbReference type="EMBL" id="CP061379">
    <property type="protein sequence ID" value="QPF90252.1"/>
    <property type="molecule type" value="Genomic_DNA"/>
</dbReference>
<dbReference type="KEGG" id="bcou:IC761_27675"/>
<evidence type="ECO:0000313" key="1">
    <source>
        <dbReference type="EMBL" id="QPF90252.1"/>
    </source>
</evidence>
<proteinExistence type="predicted"/>
<keyword evidence="2" id="KW-1185">Reference proteome</keyword>
<accession>A0A7S9D311</accession>
<dbReference type="RefSeq" id="WP_195799844.1">
    <property type="nucleotide sequence ID" value="NZ_CP061379.1"/>
</dbReference>
<dbReference type="GO" id="GO:0008168">
    <property type="term" value="F:methyltransferase activity"/>
    <property type="evidence" value="ECO:0007669"/>
    <property type="project" value="UniProtKB-KW"/>
</dbReference>
<keyword evidence="1" id="KW-0489">Methyltransferase</keyword>
<sequence length="233" mass="26073">MYSLPKEIDTTGTRPVDVKRLTFIHRHLHVAGARKILELGCGPGHILRTLNGYEIVVGVDNCEADIDTCRSRGLDARLAHAGMFADGAPYDVVIASEVIEHFLEPEQLLANAARNLTSGGLLILTTPNGYGWYELTRRHLNPLAYLSRWNPLRRLLGKQPYVRGSGWDHCQWFTMTRLMRLTAAAGFTPLEQQNSDFVTGGRRDSELASRLPSWAASGWYFAFRYEPTVSPSS</sequence>
<dbReference type="AlphaFoldDB" id="A0A7S9D311"/>
<gene>
    <name evidence="1" type="ORF">IC761_27675</name>
</gene>
<dbReference type="Proteomes" id="UP000594621">
    <property type="component" value="Chromosome"/>
</dbReference>
<evidence type="ECO:0000313" key="2">
    <source>
        <dbReference type="Proteomes" id="UP000594621"/>
    </source>
</evidence>